<feature type="compositionally biased region" description="Low complexity" evidence="1">
    <location>
        <begin position="148"/>
        <end position="157"/>
    </location>
</feature>
<proteinExistence type="predicted"/>
<name>A0AAD4YMB9_PRUDU</name>
<evidence type="ECO:0000256" key="1">
    <source>
        <dbReference type="SAM" id="MobiDB-lite"/>
    </source>
</evidence>
<accession>A0AAD4YMB9</accession>
<feature type="compositionally biased region" description="Acidic residues" evidence="1">
    <location>
        <begin position="118"/>
        <end position="147"/>
    </location>
</feature>
<gene>
    <name evidence="2" type="ORF">L3X38_042834</name>
</gene>
<sequence length="194" mass="21784">MGPMSIYHHYYLTNVNGIRMKGHNKGDPYPTITMLPQLLSDNLRLALALPQELHKVGLPTAQGVHHQLLLSFSTNHSRVECPDGSAPSYANFGPESDPESGSYFDDPEPNPESGSYFDDPDSDYDDDDPDSDDDPDPEFVSDSDPDPYFDSNPDSSSYPDPNSYQTCILCIFCCITYDFSTNNPDTWTRLRILW</sequence>
<comment type="caution">
    <text evidence="2">The sequence shown here is derived from an EMBL/GenBank/DDBJ whole genome shotgun (WGS) entry which is preliminary data.</text>
</comment>
<protein>
    <submittedName>
        <fullName evidence="2">Uncharacterized protein</fullName>
    </submittedName>
</protein>
<dbReference type="EMBL" id="JAJFAZ020000008">
    <property type="protein sequence ID" value="KAI5313658.1"/>
    <property type="molecule type" value="Genomic_DNA"/>
</dbReference>
<feature type="region of interest" description="Disordered" evidence="1">
    <location>
        <begin position="81"/>
        <end position="157"/>
    </location>
</feature>
<keyword evidence="3" id="KW-1185">Reference proteome</keyword>
<dbReference type="AlphaFoldDB" id="A0AAD4YMB9"/>
<evidence type="ECO:0000313" key="3">
    <source>
        <dbReference type="Proteomes" id="UP001054821"/>
    </source>
</evidence>
<reference evidence="2 3" key="1">
    <citation type="journal article" date="2022" name="G3 (Bethesda)">
        <title>Whole-genome sequence and methylome profiling of the almond [Prunus dulcis (Mill.) D.A. Webb] cultivar 'Nonpareil'.</title>
        <authorList>
            <person name="D'Amico-Willman K.M."/>
            <person name="Ouma W.Z."/>
            <person name="Meulia T."/>
            <person name="Sideli G.M."/>
            <person name="Gradziel T.M."/>
            <person name="Fresnedo-Ramirez J."/>
        </authorList>
    </citation>
    <scope>NUCLEOTIDE SEQUENCE [LARGE SCALE GENOMIC DNA]</scope>
    <source>
        <strain evidence="2">Clone GOH B32 T37-40</strain>
    </source>
</reference>
<organism evidence="2 3">
    <name type="scientific">Prunus dulcis</name>
    <name type="common">Almond</name>
    <name type="synonym">Amygdalus dulcis</name>
    <dbReference type="NCBI Taxonomy" id="3755"/>
    <lineage>
        <taxon>Eukaryota</taxon>
        <taxon>Viridiplantae</taxon>
        <taxon>Streptophyta</taxon>
        <taxon>Embryophyta</taxon>
        <taxon>Tracheophyta</taxon>
        <taxon>Spermatophyta</taxon>
        <taxon>Magnoliopsida</taxon>
        <taxon>eudicotyledons</taxon>
        <taxon>Gunneridae</taxon>
        <taxon>Pentapetalae</taxon>
        <taxon>rosids</taxon>
        <taxon>fabids</taxon>
        <taxon>Rosales</taxon>
        <taxon>Rosaceae</taxon>
        <taxon>Amygdaloideae</taxon>
        <taxon>Amygdaleae</taxon>
        <taxon>Prunus</taxon>
    </lineage>
</organism>
<dbReference type="Proteomes" id="UP001054821">
    <property type="component" value="Chromosome 8"/>
</dbReference>
<evidence type="ECO:0000313" key="2">
    <source>
        <dbReference type="EMBL" id="KAI5313658.1"/>
    </source>
</evidence>